<dbReference type="NCBIfam" id="NF003814">
    <property type="entry name" value="PRK05406.1-3"/>
    <property type="match status" value="1"/>
</dbReference>
<keyword evidence="1" id="KW-0067">ATP-binding</keyword>
<keyword evidence="3" id="KW-1185">Reference proteome</keyword>
<comment type="similarity">
    <text evidence="1">Belongs to the LamB/PxpA family.</text>
</comment>
<dbReference type="EC" id="3.5.2.9" evidence="1"/>
<protein>
    <recommendedName>
        <fullName evidence="1">5-oxoprolinase subunit A</fullName>
        <shortName evidence="1">5-OPase subunit A</shortName>
        <ecNumber evidence="1">3.5.2.9</ecNumber>
    </recommendedName>
    <alternativeName>
        <fullName evidence="1">5-oxoprolinase (ATP-hydrolyzing) subunit A</fullName>
    </alternativeName>
</protein>
<evidence type="ECO:0000313" key="2">
    <source>
        <dbReference type="EMBL" id="QUV94395.1"/>
    </source>
</evidence>
<name>A0ABX8B3U1_9BACT</name>
<gene>
    <name evidence="1" type="primary">pxpA</name>
    <name evidence="2" type="ORF">J8C05_02815</name>
</gene>
<dbReference type="HAMAP" id="MF_00691">
    <property type="entry name" value="PxpA"/>
    <property type="match status" value="1"/>
</dbReference>
<dbReference type="Pfam" id="PF03746">
    <property type="entry name" value="LamB_YcsF"/>
    <property type="match status" value="1"/>
</dbReference>
<evidence type="ECO:0000313" key="3">
    <source>
        <dbReference type="Proteomes" id="UP000677668"/>
    </source>
</evidence>
<comment type="subunit">
    <text evidence="1">Forms a complex composed of PxpA, PxpB and PxpC.</text>
</comment>
<evidence type="ECO:0000256" key="1">
    <source>
        <dbReference type="HAMAP-Rule" id="MF_00691"/>
    </source>
</evidence>
<proteinExistence type="inferred from homology"/>
<comment type="catalytic activity">
    <reaction evidence="1">
        <text>5-oxo-L-proline + ATP + 2 H2O = L-glutamate + ADP + phosphate + H(+)</text>
        <dbReference type="Rhea" id="RHEA:10348"/>
        <dbReference type="ChEBI" id="CHEBI:15377"/>
        <dbReference type="ChEBI" id="CHEBI:15378"/>
        <dbReference type="ChEBI" id="CHEBI:29985"/>
        <dbReference type="ChEBI" id="CHEBI:30616"/>
        <dbReference type="ChEBI" id="CHEBI:43474"/>
        <dbReference type="ChEBI" id="CHEBI:58402"/>
        <dbReference type="ChEBI" id="CHEBI:456216"/>
        <dbReference type="EC" id="3.5.2.9"/>
    </reaction>
</comment>
<keyword evidence="1" id="KW-0547">Nucleotide-binding</keyword>
<dbReference type="RefSeq" id="WP_211422691.1">
    <property type="nucleotide sequence ID" value="NZ_CP072642.1"/>
</dbReference>
<organism evidence="2 3">
    <name type="scientific">Chloracidobacterium sp. N</name>
    <dbReference type="NCBI Taxonomy" id="2821540"/>
    <lineage>
        <taxon>Bacteria</taxon>
        <taxon>Pseudomonadati</taxon>
        <taxon>Acidobacteriota</taxon>
        <taxon>Terriglobia</taxon>
        <taxon>Terriglobales</taxon>
        <taxon>Acidobacteriaceae</taxon>
        <taxon>Chloracidobacterium</taxon>
        <taxon>Chloracidobacterium aggregatum</taxon>
    </lineage>
</organism>
<sequence length="259" mass="27327">MVTIDLNADLGESFGAWSMGADEAILPYVSSVNLACGFHAGDPHTLRASIQRALTQGVAIGAHPSYPDLLGFGRRDMALTPAEVFDCVLYQVAAVQGMCTALGGCLHHVKPHGALYNRAARDADCAAAIARAVQCINPRLILYGLAGSCLVAEAEKIGLRAVGEAFADRRYTLEGTLVPRSRTDALIADVDEAVAQARRIVHQQSVIAAQNHVVALRAETLCLHGDGPHALDFARAIRRALEADGVRIAAPTNGYPANG</sequence>
<keyword evidence="1" id="KW-0378">Hydrolase</keyword>
<dbReference type="Proteomes" id="UP000677668">
    <property type="component" value="Chromosome 1"/>
</dbReference>
<dbReference type="InterPro" id="IPR011330">
    <property type="entry name" value="Glyco_hydro/deAcase_b/a-brl"/>
</dbReference>
<accession>A0ABX8B3U1</accession>
<dbReference type="SUPFAM" id="SSF88713">
    <property type="entry name" value="Glycoside hydrolase/deacetylase"/>
    <property type="match status" value="1"/>
</dbReference>
<comment type="function">
    <text evidence="1">Catalyzes the cleavage of 5-oxoproline to form L-glutamate coupled to the hydrolysis of ATP to ADP and inorganic phosphate.</text>
</comment>
<dbReference type="EMBL" id="CP072642">
    <property type="protein sequence ID" value="QUV94395.1"/>
    <property type="molecule type" value="Genomic_DNA"/>
</dbReference>
<reference evidence="2 3" key="1">
    <citation type="submission" date="2021-03" db="EMBL/GenBank/DDBJ databases">
        <title>Genomic and phenotypic characterization of Chloracidobacterium isolates provides evidence for multiple species.</title>
        <authorList>
            <person name="Saini M.K."/>
            <person name="Costas A.M.G."/>
            <person name="Tank M."/>
            <person name="Bryant D.A."/>
        </authorList>
    </citation>
    <scope>NUCLEOTIDE SEQUENCE [LARGE SCALE GENOMIC DNA]</scope>
    <source>
        <strain evidence="2 3">N</strain>
    </source>
</reference>
<dbReference type="Gene3D" id="3.20.20.370">
    <property type="entry name" value="Glycoside hydrolase/deacetylase"/>
    <property type="match status" value="1"/>
</dbReference>
<dbReference type="PANTHER" id="PTHR30292">
    <property type="entry name" value="UNCHARACTERIZED PROTEIN YBGL-RELATED"/>
    <property type="match status" value="1"/>
</dbReference>
<dbReference type="CDD" id="cd10787">
    <property type="entry name" value="LamB_YcsF_like"/>
    <property type="match status" value="1"/>
</dbReference>
<dbReference type="NCBIfam" id="NF003816">
    <property type="entry name" value="PRK05406.1-5"/>
    <property type="match status" value="1"/>
</dbReference>
<dbReference type="PANTHER" id="PTHR30292:SF0">
    <property type="entry name" value="5-OXOPROLINASE SUBUNIT A"/>
    <property type="match status" value="1"/>
</dbReference>
<dbReference type="InterPro" id="IPR005501">
    <property type="entry name" value="LamB/YcsF/PxpA-like"/>
</dbReference>